<dbReference type="Pfam" id="PF13524">
    <property type="entry name" value="Glyco_trans_1_2"/>
    <property type="match status" value="1"/>
</dbReference>
<organism evidence="2">
    <name type="scientific">freshwater metagenome</name>
    <dbReference type="NCBI Taxonomy" id="449393"/>
    <lineage>
        <taxon>unclassified sequences</taxon>
        <taxon>metagenomes</taxon>
        <taxon>ecological metagenomes</taxon>
    </lineage>
</organism>
<name>A0A6J6VAU3_9ZZZZ</name>
<feature type="domain" description="Spore protein YkvP/CgeB glycosyl transferase-like" evidence="1">
    <location>
        <begin position="221"/>
        <end position="324"/>
    </location>
</feature>
<protein>
    <submittedName>
        <fullName evidence="2">Unannotated protein</fullName>
    </submittedName>
</protein>
<sequence>MEPRFTFITSYEIDYSRSGVLLSYLSKKDLVREVIKFNSWESLISFARQILKANKKTDYYVIMNPSQFLTPIVRFLTFKKIILDSGWPLTEKSKAKKISTKEKLQRAKSWTVDFTSMHLANLILLESKLQKEKTSKKFKISLRKLEVSLTGVDEVAFTQGVTSRKAIDKKFKVGFRGRYNIEAGLEILAEATRLCADSDITFLVISSNMPEHVKFGGNTILQNKPYASKGEIADMLSECDLLLGQLSDHPRLNVTIPHKAFEAAAMGKPYLTARAAGIQEFLLEGVEAEYFQAGDPVDLVQHIQELKLNHDYRAKLAKNVRNKFEEVALERVIGNAFLKIIKSKF</sequence>
<dbReference type="InterPro" id="IPR055259">
    <property type="entry name" value="YkvP/CgeB_Glyco_trans-like"/>
</dbReference>
<proteinExistence type="predicted"/>
<evidence type="ECO:0000259" key="1">
    <source>
        <dbReference type="Pfam" id="PF13524"/>
    </source>
</evidence>
<accession>A0A6J6VAU3</accession>
<dbReference type="AlphaFoldDB" id="A0A6J6VAU3"/>
<reference evidence="2" key="1">
    <citation type="submission" date="2020-05" db="EMBL/GenBank/DDBJ databases">
        <authorList>
            <person name="Chiriac C."/>
            <person name="Salcher M."/>
            <person name="Ghai R."/>
            <person name="Kavagutti S V."/>
        </authorList>
    </citation>
    <scope>NUCLEOTIDE SEQUENCE</scope>
</reference>
<dbReference type="Gene3D" id="3.40.50.2000">
    <property type="entry name" value="Glycogen Phosphorylase B"/>
    <property type="match status" value="1"/>
</dbReference>
<evidence type="ECO:0000313" key="2">
    <source>
        <dbReference type="EMBL" id="CAB4768904.1"/>
    </source>
</evidence>
<dbReference type="EMBL" id="CAEZZS010000005">
    <property type="protein sequence ID" value="CAB4768904.1"/>
    <property type="molecule type" value="Genomic_DNA"/>
</dbReference>
<dbReference type="SUPFAM" id="SSF53756">
    <property type="entry name" value="UDP-Glycosyltransferase/glycogen phosphorylase"/>
    <property type="match status" value="1"/>
</dbReference>
<gene>
    <name evidence="2" type="ORF">UFOPK2922_00222</name>
</gene>